<dbReference type="InterPro" id="IPR017476">
    <property type="entry name" value="UDP-Glc/GDP-Man"/>
</dbReference>
<evidence type="ECO:0000256" key="1">
    <source>
        <dbReference type="ARBA" id="ARBA00023002"/>
    </source>
</evidence>
<evidence type="ECO:0000313" key="6">
    <source>
        <dbReference type="Proteomes" id="UP000697995"/>
    </source>
</evidence>
<sequence length="454" mass="48097">MKHPLPPDLSGTAPDRVAALRDRLASRSARIAVVGLGYAGLPMALALAEAGFATLGIDACPTRLRRLAAGDSGMRHVPQPPLRAAQRSGRFATTGDWRRLSAMDAILICVPTPLGPHGEPDLSAVEAAARSVAWHLHPGQLVVLESTTWPGTTREVVQPILEAAGLRCGEDFWLAYSPEREDPGNAGFRTADIPRVVGGADAASLHLAEALYGAVVRQTVPVSSLEAAEAVKLTENVFRAVNIALANELKLAYGAMGLDAWEVTAAAGSKPFGYMPFFPGPGVGGHCIPVDPVYLTWRARHAGAPARFVELACEINAAMPAHTVRSLDAALQCHGRKLAGSRVLVLGAAYKPGIEDVRESPALRIMELIEARRGRALYHDPHVPVLPALADHPTLEGRRSQPLAKALARCHAVVIVTDHDGVDYDAVCAAAPLVLDTRNACARRGLRGRNIVAA</sequence>
<protein>
    <submittedName>
        <fullName evidence="5">UDP-N-acetyl-D-glucosamine dehydrogenase</fullName>
    </submittedName>
</protein>
<comment type="caution">
    <text evidence="5">The sequence shown here is derived from an EMBL/GenBank/DDBJ whole genome shotgun (WGS) entry which is preliminary data.</text>
</comment>
<dbReference type="InterPro" id="IPR014027">
    <property type="entry name" value="UDP-Glc/GDP-Man_DH_C"/>
</dbReference>
<accession>A0ABS1CYQ8</accession>
<organism evidence="5 6">
    <name type="scientific">Paracraurococcus ruber</name>
    <dbReference type="NCBI Taxonomy" id="77675"/>
    <lineage>
        <taxon>Bacteria</taxon>
        <taxon>Pseudomonadati</taxon>
        <taxon>Pseudomonadota</taxon>
        <taxon>Alphaproteobacteria</taxon>
        <taxon>Acetobacterales</taxon>
        <taxon>Roseomonadaceae</taxon>
        <taxon>Paracraurococcus</taxon>
    </lineage>
</organism>
<name>A0ABS1CYQ8_9PROT</name>
<dbReference type="Pfam" id="PF00984">
    <property type="entry name" value="UDPG_MGDP_dh"/>
    <property type="match status" value="1"/>
</dbReference>
<keyword evidence="6" id="KW-1185">Reference proteome</keyword>
<dbReference type="EMBL" id="NRSG01000108">
    <property type="protein sequence ID" value="MBK1659559.1"/>
    <property type="molecule type" value="Genomic_DNA"/>
</dbReference>
<dbReference type="PANTHER" id="PTHR43491">
    <property type="entry name" value="UDP-N-ACETYL-D-MANNOSAMINE DEHYDROGENASE"/>
    <property type="match status" value="1"/>
</dbReference>
<dbReference type="PANTHER" id="PTHR43491:SF1">
    <property type="entry name" value="UDP-N-ACETYL-D-MANNOSAMINE DEHYDROGENASE"/>
    <property type="match status" value="1"/>
</dbReference>
<dbReference type="Proteomes" id="UP000697995">
    <property type="component" value="Unassembled WGS sequence"/>
</dbReference>
<dbReference type="PIRSF" id="PIRSF000124">
    <property type="entry name" value="UDPglc_GDPman_dh"/>
    <property type="match status" value="1"/>
</dbReference>
<dbReference type="InterPro" id="IPR028359">
    <property type="entry name" value="UDP_ManNAc/GlcNAc_DH"/>
</dbReference>
<dbReference type="InterPro" id="IPR008927">
    <property type="entry name" value="6-PGluconate_DH-like_C_sf"/>
</dbReference>
<dbReference type="Gene3D" id="3.40.50.720">
    <property type="entry name" value="NAD(P)-binding Rossmann-like Domain"/>
    <property type="match status" value="2"/>
</dbReference>
<evidence type="ECO:0000256" key="2">
    <source>
        <dbReference type="ARBA" id="ARBA00023027"/>
    </source>
</evidence>
<gene>
    <name evidence="5" type="ORF">CKO45_15075</name>
</gene>
<dbReference type="SUPFAM" id="SSF51735">
    <property type="entry name" value="NAD(P)-binding Rossmann-fold domains"/>
    <property type="match status" value="1"/>
</dbReference>
<dbReference type="InterPro" id="IPR036291">
    <property type="entry name" value="NAD(P)-bd_dom_sf"/>
</dbReference>
<keyword evidence="2" id="KW-0520">NAD</keyword>
<comment type="similarity">
    <text evidence="3">Belongs to the UDP-glucose/GDP-mannose dehydrogenase family.</text>
</comment>
<evidence type="ECO:0000259" key="4">
    <source>
        <dbReference type="SMART" id="SM00984"/>
    </source>
</evidence>
<dbReference type="SUPFAM" id="SSF48179">
    <property type="entry name" value="6-phosphogluconate dehydrogenase C-terminal domain-like"/>
    <property type="match status" value="1"/>
</dbReference>
<proteinExistence type="inferred from homology"/>
<dbReference type="Pfam" id="PF03721">
    <property type="entry name" value="UDPG_MGDP_dh_N"/>
    <property type="match status" value="1"/>
</dbReference>
<evidence type="ECO:0000256" key="3">
    <source>
        <dbReference type="PIRNR" id="PIRNR000124"/>
    </source>
</evidence>
<dbReference type="Pfam" id="PF03720">
    <property type="entry name" value="UDPG_MGDP_dh_C"/>
    <property type="match status" value="1"/>
</dbReference>
<reference evidence="5 6" key="1">
    <citation type="journal article" date="2020" name="Microorganisms">
        <title>Osmotic Adaptation and Compatible Solute Biosynthesis of Phototrophic Bacteria as Revealed from Genome Analyses.</title>
        <authorList>
            <person name="Imhoff J.F."/>
            <person name="Rahn T."/>
            <person name="Kunzel S."/>
            <person name="Keller A."/>
            <person name="Neulinger S.C."/>
        </authorList>
    </citation>
    <scope>NUCLEOTIDE SEQUENCE [LARGE SCALE GENOMIC DNA]</scope>
    <source>
        <strain evidence="5 6">DSM 15382</strain>
    </source>
</reference>
<dbReference type="SMART" id="SM00984">
    <property type="entry name" value="UDPG_MGDP_dh_C"/>
    <property type="match status" value="1"/>
</dbReference>
<keyword evidence="1" id="KW-0560">Oxidoreductase</keyword>
<dbReference type="InterPro" id="IPR001732">
    <property type="entry name" value="UDP-Glc/GDP-Man_DH_N"/>
</dbReference>
<dbReference type="InterPro" id="IPR014026">
    <property type="entry name" value="UDP-Glc/GDP-Man_DH_dimer"/>
</dbReference>
<feature type="domain" description="UDP-glucose/GDP-mannose dehydrogenase C-terminal" evidence="4">
    <location>
        <begin position="344"/>
        <end position="443"/>
    </location>
</feature>
<dbReference type="NCBIfam" id="TIGR03026">
    <property type="entry name" value="NDP-sugDHase"/>
    <property type="match status" value="1"/>
</dbReference>
<dbReference type="SUPFAM" id="SSF52413">
    <property type="entry name" value="UDP-glucose/GDP-mannose dehydrogenase C-terminal domain"/>
    <property type="match status" value="1"/>
</dbReference>
<evidence type="ECO:0000313" key="5">
    <source>
        <dbReference type="EMBL" id="MBK1659559.1"/>
    </source>
</evidence>
<dbReference type="InterPro" id="IPR036220">
    <property type="entry name" value="UDP-Glc/GDP-Man_DH_C_sf"/>
</dbReference>
<dbReference type="PIRSF" id="PIRSF500136">
    <property type="entry name" value="UDP_ManNAc_DH"/>
    <property type="match status" value="1"/>
</dbReference>